<dbReference type="InterPro" id="IPR007402">
    <property type="entry name" value="DUF455"/>
</dbReference>
<dbReference type="PANTHER" id="PTHR42782:SF4">
    <property type="entry name" value="DUF455 DOMAIN-CONTAINING PROTEIN"/>
    <property type="match status" value="1"/>
</dbReference>
<reference key="2">
    <citation type="submission" date="2011-05" db="EMBL/GenBank/DDBJ databases">
        <title>Complete genome sequence of the aerobic marine methanotroph Methylomonas methanica MC09.</title>
        <authorList>
            <person name="Boden R."/>
            <person name="Cunliffe M."/>
            <person name="Scanlan J."/>
            <person name="Moussard H."/>
            <person name="Kits K.D."/>
            <person name="Klotz M."/>
            <person name="Jetten M."/>
            <person name="Vuilleumier S."/>
            <person name="Han J."/>
            <person name="Peters L."/>
            <person name="Mikhailova N."/>
            <person name="Teshima H."/>
            <person name="Tapia R."/>
            <person name="Kyrpides N."/>
            <person name="Ivanova N."/>
            <person name="Pagani I."/>
            <person name="Cheng J.-F."/>
            <person name="Goodwin L."/>
            <person name="Han C."/>
            <person name="Hauser L."/>
            <person name="Land M."/>
            <person name="Lapidus A."/>
            <person name="Lucas S."/>
            <person name="Pitluck S."/>
            <person name="Woyke T."/>
            <person name="Stein L.Y."/>
            <person name="Murrell C."/>
        </authorList>
    </citation>
    <scope>NUCLEOTIDE SEQUENCE</scope>
    <source>
        <strain>MC09</strain>
    </source>
</reference>
<organism evidence="2 3">
    <name type="scientific">Methylomonas methanica (strain DSM 25384 / MC09)</name>
    <dbReference type="NCBI Taxonomy" id="857087"/>
    <lineage>
        <taxon>Bacteria</taxon>
        <taxon>Pseudomonadati</taxon>
        <taxon>Pseudomonadota</taxon>
        <taxon>Gammaproteobacteria</taxon>
        <taxon>Methylococcales</taxon>
        <taxon>Methylococcaceae</taxon>
        <taxon>Methylomonas</taxon>
    </lineage>
</organism>
<evidence type="ECO:0000313" key="3">
    <source>
        <dbReference type="Proteomes" id="UP000008888"/>
    </source>
</evidence>
<dbReference type="InterPro" id="IPR009078">
    <property type="entry name" value="Ferritin-like_SF"/>
</dbReference>
<protein>
    <recommendedName>
        <fullName evidence="4">Ferritin-like domain-containing protein</fullName>
    </recommendedName>
</protein>
<keyword evidence="3" id="KW-1185">Reference proteome</keyword>
<dbReference type="Pfam" id="PF04305">
    <property type="entry name" value="DUF455"/>
    <property type="match status" value="1"/>
</dbReference>
<dbReference type="STRING" id="857087.Metme_2634"/>
<dbReference type="SUPFAM" id="SSF47240">
    <property type="entry name" value="Ferritin-like"/>
    <property type="match status" value="1"/>
</dbReference>
<evidence type="ECO:0008006" key="4">
    <source>
        <dbReference type="Google" id="ProtNLM"/>
    </source>
</evidence>
<dbReference type="KEGG" id="mmt:Metme_2634"/>
<keyword evidence="1" id="KW-1133">Transmembrane helix</keyword>
<evidence type="ECO:0000313" key="2">
    <source>
        <dbReference type="EMBL" id="AEG01020.1"/>
    </source>
</evidence>
<dbReference type="eggNOG" id="COG2833">
    <property type="taxonomic scope" value="Bacteria"/>
</dbReference>
<feature type="transmembrane region" description="Helical" evidence="1">
    <location>
        <begin position="113"/>
        <end position="131"/>
    </location>
</feature>
<keyword evidence="1" id="KW-0812">Transmembrane</keyword>
<reference evidence="3" key="3">
    <citation type="submission" date="2011-05" db="EMBL/GenBank/DDBJ databases">
        <title>Complete sequence of Methylomonas methanica MC09.</title>
        <authorList>
            <consortium name="US DOE Joint Genome Institute"/>
            <person name="Lucas S."/>
            <person name="Han J."/>
            <person name="Lapidus A."/>
            <person name="Cheng J.-F."/>
            <person name="Goodwin L."/>
            <person name="Pitluck S."/>
            <person name="Peters L."/>
            <person name="Mikhailova N."/>
            <person name="Teshima H."/>
            <person name="Han C."/>
            <person name="Tapia R."/>
            <person name="Land M."/>
            <person name="Hauser L."/>
            <person name="Kyrpides N."/>
            <person name="Ivanova N."/>
            <person name="Pagani I."/>
            <person name="Stein L."/>
            <person name="Woyke T."/>
        </authorList>
    </citation>
    <scope>NUCLEOTIDE SEQUENCE [LARGE SCALE GENOMIC DNA]</scope>
    <source>
        <strain evidence="3">MC09</strain>
    </source>
</reference>
<dbReference type="PANTHER" id="PTHR42782">
    <property type="entry name" value="SI:CH73-314G15.3"/>
    <property type="match status" value="1"/>
</dbReference>
<sequence>MSWIVDATDADTGTVNANLECVRPKAGLTIYNNSGERLNTIFDFAECCLFDDDIARKLETTHQAQQLAQTGQLSFEPAAPVKPIVDTLFPDKPRLLMPRDMPRRRLDTMEGKAAFFHALAHIEFMAIYLAWDIIYRFRGLPEAFYRDWLKIAAEEALHFELLRQHMSSFSVEYGDLPAHKGLWSHAEDTADDIMARLAVVPRCMEARGLDVTPAMIDKLKILGDDVGVAILTRIYQDEVGHVERGSYWFNYFAAQFGLDPEQTYKEKILACYQGKPKGPFNREVRIIAGFTHNEIDWLEERLHEE</sequence>
<dbReference type="Proteomes" id="UP000008888">
    <property type="component" value="Chromosome"/>
</dbReference>
<dbReference type="InterPro" id="IPR011197">
    <property type="entry name" value="UCP012318"/>
</dbReference>
<dbReference type="PIRSF" id="PIRSF012318">
    <property type="entry name" value="UCP012318"/>
    <property type="match status" value="1"/>
</dbReference>
<dbReference type="AlphaFoldDB" id="F9ZYB5"/>
<proteinExistence type="predicted"/>
<dbReference type="HOGENOM" id="CLU_035354_0_1_6"/>
<dbReference type="CDD" id="cd00657">
    <property type="entry name" value="Ferritin_like"/>
    <property type="match status" value="1"/>
</dbReference>
<gene>
    <name evidence="2" type="ordered locus">Metme_2634</name>
</gene>
<reference evidence="2 3" key="1">
    <citation type="journal article" date="2011" name="J. Bacteriol.">
        <title>Complete Genome Sequence of the Aerobic Marine Methanotroph Methylomonas methanica MC09.</title>
        <authorList>
            <person name="Boden R."/>
            <person name="Cunliffe M."/>
            <person name="Scanlan J."/>
            <person name="Moussard H."/>
            <person name="Kits K.D."/>
            <person name="Klotz M.G."/>
            <person name="Jetten M.S."/>
            <person name="Vuilleumier S."/>
            <person name="Han J."/>
            <person name="Peters L."/>
            <person name="Mikhailova N."/>
            <person name="Teshima H."/>
            <person name="Tapia R."/>
            <person name="Kyrpides N."/>
            <person name="Ivanova N."/>
            <person name="Pagani I."/>
            <person name="Cheng J.F."/>
            <person name="Goodwin L."/>
            <person name="Han C."/>
            <person name="Hauser L."/>
            <person name="Land M.L."/>
            <person name="Lapidus A."/>
            <person name="Lucas S."/>
            <person name="Pitluck S."/>
            <person name="Woyke T."/>
            <person name="Stein L."/>
            <person name="Murrell J.C."/>
        </authorList>
    </citation>
    <scope>NUCLEOTIDE SEQUENCE [LARGE SCALE GENOMIC DNA]</scope>
    <source>
        <strain evidence="2 3">MC09</strain>
    </source>
</reference>
<accession>F9ZYB5</accession>
<keyword evidence="1" id="KW-0472">Membrane</keyword>
<evidence type="ECO:0000256" key="1">
    <source>
        <dbReference type="SAM" id="Phobius"/>
    </source>
</evidence>
<name>F9ZYB5_METMM</name>
<dbReference type="EMBL" id="CP002738">
    <property type="protein sequence ID" value="AEG01020.1"/>
    <property type="molecule type" value="Genomic_DNA"/>
</dbReference>